<feature type="domain" description="Transposase IS204/IS1001/IS1096/IS1165 zinc-finger" evidence="2">
    <location>
        <begin position="51"/>
        <end position="96"/>
    </location>
</feature>
<gene>
    <name evidence="3" type="ORF">brsh051_10000</name>
</gene>
<feature type="domain" description="Transposase IS204/IS1001/IS1096/IS1165 helix-turn-helix" evidence="1">
    <location>
        <begin position="107"/>
        <end position="153"/>
    </location>
</feature>
<dbReference type="RefSeq" id="WP_286268052.1">
    <property type="nucleotide sequence ID" value="NZ_AP028056.1"/>
</dbReference>
<evidence type="ECO:0000259" key="2">
    <source>
        <dbReference type="Pfam" id="PF14690"/>
    </source>
</evidence>
<dbReference type="InterPro" id="IPR032877">
    <property type="entry name" value="Transposase_HTH"/>
</dbReference>
<dbReference type="AlphaFoldDB" id="A0AAN0MG54"/>
<dbReference type="Pfam" id="PF14690">
    <property type="entry name" value="Zn_ribbon_ISL3"/>
    <property type="match status" value="1"/>
</dbReference>
<evidence type="ECO:0000313" key="3">
    <source>
        <dbReference type="EMBL" id="BEH01719.1"/>
    </source>
</evidence>
<accession>A0AAN0MG54</accession>
<evidence type="ECO:0000259" key="1">
    <source>
        <dbReference type="Pfam" id="PF13542"/>
    </source>
</evidence>
<dbReference type="Proteomes" id="UP001431656">
    <property type="component" value="Chromosome"/>
</dbReference>
<evidence type="ECO:0000313" key="4">
    <source>
        <dbReference type="Proteomes" id="UP001431656"/>
    </source>
</evidence>
<proteinExistence type="predicted"/>
<dbReference type="InterPro" id="IPR029261">
    <property type="entry name" value="Transposase_Znf"/>
</dbReference>
<dbReference type="EMBL" id="AP028056">
    <property type="protein sequence ID" value="BEH01719.1"/>
    <property type="molecule type" value="Genomic_DNA"/>
</dbReference>
<dbReference type="Pfam" id="PF13542">
    <property type="entry name" value="HTH_Tnp_ISL3"/>
    <property type="match status" value="1"/>
</dbReference>
<evidence type="ECO:0008006" key="5">
    <source>
        <dbReference type="Google" id="ProtNLM"/>
    </source>
</evidence>
<dbReference type="KEGG" id="broo:brsh051_10000"/>
<organism evidence="3 4">
    <name type="scientific">Brooklawnia propionicigenes</name>
    <dbReference type="NCBI Taxonomy" id="3041175"/>
    <lineage>
        <taxon>Bacteria</taxon>
        <taxon>Bacillati</taxon>
        <taxon>Actinomycetota</taxon>
        <taxon>Actinomycetes</taxon>
        <taxon>Propionibacteriales</taxon>
        <taxon>Propionibacteriaceae</taxon>
        <taxon>Brooklawnia</taxon>
    </lineage>
</organism>
<sequence>MPDSTSCCHATGGYCQRCDLLVGLPGLHVTGVHRDDAGLRVEVESRPPVVMGCPACGVVAHAHGRQRVVLIDAPCFTAPVKLWWRKRRWLCPEPSCPVTSFMEQDPEVARPRALLTSRATSWAIGQMRRENASVQGLARQLGCAWKTLWRAVRPVLEAAAADETRFAGATSLGVDEHVVRHEALLYRMEVGDLHWLAVVAAK</sequence>
<name>A0AAN0MG54_9ACTN</name>
<protein>
    <recommendedName>
        <fullName evidence="5">Transposase</fullName>
    </recommendedName>
</protein>
<keyword evidence="4" id="KW-1185">Reference proteome</keyword>
<reference evidence="3" key="1">
    <citation type="journal article" date="2024" name="Int. J. Syst. Evol. Microbiol.">
        <title>Brooklawnia propionicigenes sp. nov., a facultatively anaerobic, propionate-producing bacterium isolated from a methanogenic reactor treating waste from cattle farms.</title>
        <authorList>
            <person name="Akita Y."/>
            <person name="Ueki A."/>
            <person name="Tonouchi A."/>
            <person name="Sugawara Y."/>
            <person name="Honma S."/>
            <person name="Kaku N."/>
            <person name="Ueki K."/>
        </authorList>
    </citation>
    <scope>NUCLEOTIDE SEQUENCE</scope>
    <source>
        <strain evidence="3">SH051</strain>
    </source>
</reference>